<evidence type="ECO:0000256" key="11">
    <source>
        <dbReference type="PIRNR" id="PIRNR006431"/>
    </source>
</evidence>
<dbReference type="InterPro" id="IPR005944">
    <property type="entry name" value="Pro_iminopeptidase"/>
</dbReference>
<dbReference type="EMBL" id="JAABNR010000010">
    <property type="protein sequence ID" value="NBZ88298.1"/>
    <property type="molecule type" value="Genomic_DNA"/>
</dbReference>
<organism evidence="15 16">
    <name type="scientific">Stagnihabitans tardus</name>
    <dbReference type="NCBI Taxonomy" id="2699202"/>
    <lineage>
        <taxon>Bacteria</taxon>
        <taxon>Pseudomonadati</taxon>
        <taxon>Pseudomonadota</taxon>
        <taxon>Alphaproteobacteria</taxon>
        <taxon>Rhodobacterales</taxon>
        <taxon>Paracoccaceae</taxon>
        <taxon>Stagnihabitans</taxon>
    </lineage>
</organism>
<keyword evidence="9 11" id="KW-0378">Hydrolase</keyword>
<evidence type="ECO:0000256" key="4">
    <source>
        <dbReference type="ARBA" id="ARBA00012568"/>
    </source>
</evidence>
<gene>
    <name evidence="15" type="primary">pip</name>
    <name evidence="15" type="ORF">GV832_11965</name>
</gene>
<dbReference type="Proteomes" id="UP001193501">
    <property type="component" value="Unassembled WGS sequence"/>
</dbReference>
<proteinExistence type="inferred from homology"/>
<evidence type="ECO:0000313" key="15">
    <source>
        <dbReference type="EMBL" id="NBZ88298.1"/>
    </source>
</evidence>
<evidence type="ECO:0000256" key="3">
    <source>
        <dbReference type="ARBA" id="ARBA00010088"/>
    </source>
</evidence>
<keyword evidence="8 11" id="KW-0645">Protease</keyword>
<dbReference type="GO" id="GO:0005737">
    <property type="term" value="C:cytoplasm"/>
    <property type="evidence" value="ECO:0007669"/>
    <property type="project" value="UniProtKB-SubCell"/>
</dbReference>
<dbReference type="PRINTS" id="PR00111">
    <property type="entry name" value="ABHYDROLASE"/>
</dbReference>
<dbReference type="InterPro" id="IPR029058">
    <property type="entry name" value="AB_hydrolase_fold"/>
</dbReference>
<dbReference type="GO" id="GO:0006508">
    <property type="term" value="P:proteolysis"/>
    <property type="evidence" value="ECO:0007669"/>
    <property type="project" value="UniProtKB-KW"/>
</dbReference>
<reference evidence="15" key="1">
    <citation type="submission" date="2020-01" db="EMBL/GenBank/DDBJ databases">
        <authorList>
            <person name="Chen W.-M."/>
        </authorList>
    </citation>
    <scope>NUCLEOTIDE SEQUENCE</scope>
    <source>
        <strain evidence="15">CYK-10</strain>
    </source>
</reference>
<comment type="subcellular location">
    <subcellularLocation>
        <location evidence="2 11">Cytoplasm</location>
    </subcellularLocation>
</comment>
<feature type="active site" description="Proton donor" evidence="12">
    <location>
        <position position="299"/>
    </location>
</feature>
<evidence type="ECO:0000256" key="9">
    <source>
        <dbReference type="ARBA" id="ARBA00022801"/>
    </source>
</evidence>
<dbReference type="InterPro" id="IPR000073">
    <property type="entry name" value="AB_hydrolase_1"/>
</dbReference>
<evidence type="ECO:0000256" key="5">
    <source>
        <dbReference type="ARBA" id="ARBA00021843"/>
    </source>
</evidence>
<evidence type="ECO:0000256" key="12">
    <source>
        <dbReference type="PIRSR" id="PIRSR006431-1"/>
    </source>
</evidence>
<keyword evidence="16" id="KW-1185">Reference proteome</keyword>
<protein>
    <recommendedName>
        <fullName evidence="5 11">Proline iminopeptidase</fullName>
        <shortName evidence="11">PIP</shortName>
        <ecNumber evidence="4 11">3.4.11.5</ecNumber>
    </recommendedName>
    <alternativeName>
        <fullName evidence="10 11">Prolyl aminopeptidase</fullName>
    </alternativeName>
</protein>
<evidence type="ECO:0000259" key="14">
    <source>
        <dbReference type="Pfam" id="PF00561"/>
    </source>
</evidence>
<dbReference type="PANTHER" id="PTHR43722">
    <property type="entry name" value="PROLINE IMINOPEPTIDASE"/>
    <property type="match status" value="1"/>
</dbReference>
<sequence>MTPVADRRPLYPSIPAGREGRLRVSALHEIRWEESGNPLGKPVVVLHGGPGSGVSDFIRRGHDPARYRIISFDQRGCGGSTPFAELEGNTTWDLVADMEKLRVHLGVERWQVVGGSWGSTLALVYAISHPSRVTELVLRGIFMLRQEEVDWFYEWGGASFLFPEAFADYAAGVSGRGSLVAEYHRVLTGPDTPERRRAAMAWTLWEARTISLLPDPKREAAWEDDRFALAFARIENHYFMHRGFFDRDDWILAHADRLKDIPGVIIHGRYDACTPVKNAVDLAAAWPEARLVIIDDAGHTGVEPGIADAMVRATDAFA</sequence>
<dbReference type="AlphaFoldDB" id="A0AAE4YBP5"/>
<feature type="active site" description="Nucleophile" evidence="12">
    <location>
        <position position="116"/>
    </location>
</feature>
<dbReference type="RefSeq" id="WP_168775114.1">
    <property type="nucleotide sequence ID" value="NZ_JAABNR010000010.1"/>
</dbReference>
<accession>A0AAE4YBP5</accession>
<feature type="active site" evidence="12">
    <location>
        <position position="271"/>
    </location>
</feature>
<evidence type="ECO:0000256" key="13">
    <source>
        <dbReference type="RuleBase" id="RU003421"/>
    </source>
</evidence>
<keyword evidence="7 11" id="KW-0963">Cytoplasm</keyword>
<dbReference type="GO" id="GO:0004177">
    <property type="term" value="F:aminopeptidase activity"/>
    <property type="evidence" value="ECO:0007669"/>
    <property type="project" value="UniProtKB-UniRule"/>
</dbReference>
<dbReference type="Gene3D" id="3.40.50.1820">
    <property type="entry name" value="alpha/beta hydrolase"/>
    <property type="match status" value="1"/>
</dbReference>
<comment type="catalytic activity">
    <reaction evidence="1 11 13">
        <text>Release of N-terminal proline from a peptide.</text>
        <dbReference type="EC" id="3.4.11.5"/>
    </reaction>
</comment>
<dbReference type="Pfam" id="PF00561">
    <property type="entry name" value="Abhydrolase_1"/>
    <property type="match status" value="1"/>
</dbReference>
<dbReference type="NCBIfam" id="TIGR01249">
    <property type="entry name" value="pro_imino_pep_1"/>
    <property type="match status" value="1"/>
</dbReference>
<evidence type="ECO:0000256" key="10">
    <source>
        <dbReference type="ARBA" id="ARBA00029605"/>
    </source>
</evidence>
<dbReference type="InterPro" id="IPR002410">
    <property type="entry name" value="Peptidase_S33"/>
</dbReference>
<evidence type="ECO:0000256" key="6">
    <source>
        <dbReference type="ARBA" id="ARBA00022438"/>
    </source>
</evidence>
<evidence type="ECO:0000256" key="8">
    <source>
        <dbReference type="ARBA" id="ARBA00022670"/>
    </source>
</evidence>
<dbReference type="PANTHER" id="PTHR43722:SF1">
    <property type="entry name" value="PROLINE IMINOPEPTIDASE"/>
    <property type="match status" value="1"/>
</dbReference>
<evidence type="ECO:0000313" key="16">
    <source>
        <dbReference type="Proteomes" id="UP001193501"/>
    </source>
</evidence>
<evidence type="ECO:0000256" key="2">
    <source>
        <dbReference type="ARBA" id="ARBA00004496"/>
    </source>
</evidence>
<name>A0AAE4YBP5_9RHOB</name>
<evidence type="ECO:0000256" key="7">
    <source>
        <dbReference type="ARBA" id="ARBA00022490"/>
    </source>
</evidence>
<feature type="domain" description="AB hydrolase-1" evidence="14">
    <location>
        <begin position="41"/>
        <end position="301"/>
    </location>
</feature>
<comment type="similarity">
    <text evidence="3 11 13">Belongs to the peptidase S33 family.</text>
</comment>
<dbReference type="EC" id="3.4.11.5" evidence="4 11"/>
<dbReference type="SUPFAM" id="SSF53474">
    <property type="entry name" value="alpha/beta-Hydrolases"/>
    <property type="match status" value="1"/>
</dbReference>
<keyword evidence="6 11" id="KW-0031">Aminopeptidase</keyword>
<dbReference type="PIRSF" id="PIRSF006431">
    <property type="entry name" value="Pept_S33"/>
    <property type="match status" value="1"/>
</dbReference>
<dbReference type="PRINTS" id="PR00793">
    <property type="entry name" value="PROAMNOPTASE"/>
</dbReference>
<comment type="caution">
    <text evidence="15">The sequence shown here is derived from an EMBL/GenBank/DDBJ whole genome shotgun (WGS) entry which is preliminary data.</text>
</comment>
<evidence type="ECO:0000256" key="1">
    <source>
        <dbReference type="ARBA" id="ARBA00001585"/>
    </source>
</evidence>